<keyword evidence="1" id="KW-0812">Transmembrane</keyword>
<gene>
    <name evidence="2" type="ORF">Rhe02_81790</name>
</gene>
<feature type="transmembrane region" description="Helical" evidence="1">
    <location>
        <begin position="111"/>
        <end position="136"/>
    </location>
</feature>
<accession>A0A8J3QHH0</accession>
<dbReference type="Proteomes" id="UP000612899">
    <property type="component" value="Unassembled WGS sequence"/>
</dbReference>
<keyword evidence="1" id="KW-1133">Transmembrane helix</keyword>
<dbReference type="RefSeq" id="WP_203913829.1">
    <property type="nucleotide sequence ID" value="NZ_BONY01000084.1"/>
</dbReference>
<comment type="caution">
    <text evidence="2">The sequence shown here is derived from an EMBL/GenBank/DDBJ whole genome shotgun (WGS) entry which is preliminary data.</text>
</comment>
<dbReference type="EMBL" id="BONY01000084">
    <property type="protein sequence ID" value="GIH10112.1"/>
    <property type="molecule type" value="Genomic_DNA"/>
</dbReference>
<sequence>MKDFILRWREVGIVALVLFAINVAGRVVAAKLIKSENQQVLEDRQSLAGFITLGTIFLVYFGLTLYWGRKRTMWKVCTELGFAGVISCVLAIFVGPLIIGESPFKGGAGAFFAQIWLWAGMAIGGVFLGYVGLISFTADYKSRQLKAYVDRAKAQPRRV</sequence>
<evidence type="ECO:0000313" key="3">
    <source>
        <dbReference type="Proteomes" id="UP000612899"/>
    </source>
</evidence>
<keyword evidence="1" id="KW-0472">Membrane</keyword>
<evidence type="ECO:0000313" key="2">
    <source>
        <dbReference type="EMBL" id="GIH10112.1"/>
    </source>
</evidence>
<keyword evidence="3" id="KW-1185">Reference proteome</keyword>
<organism evidence="2 3">
    <name type="scientific">Rhizocola hellebori</name>
    <dbReference type="NCBI Taxonomy" id="1392758"/>
    <lineage>
        <taxon>Bacteria</taxon>
        <taxon>Bacillati</taxon>
        <taxon>Actinomycetota</taxon>
        <taxon>Actinomycetes</taxon>
        <taxon>Micromonosporales</taxon>
        <taxon>Micromonosporaceae</taxon>
        <taxon>Rhizocola</taxon>
    </lineage>
</organism>
<feature type="transmembrane region" description="Helical" evidence="1">
    <location>
        <begin position="80"/>
        <end position="99"/>
    </location>
</feature>
<name>A0A8J3QHH0_9ACTN</name>
<reference evidence="2" key="1">
    <citation type="submission" date="2021-01" db="EMBL/GenBank/DDBJ databases">
        <title>Whole genome shotgun sequence of Rhizocola hellebori NBRC 109834.</title>
        <authorList>
            <person name="Komaki H."/>
            <person name="Tamura T."/>
        </authorList>
    </citation>
    <scope>NUCLEOTIDE SEQUENCE</scope>
    <source>
        <strain evidence="2">NBRC 109834</strain>
    </source>
</reference>
<feature type="transmembrane region" description="Helical" evidence="1">
    <location>
        <begin position="45"/>
        <end position="68"/>
    </location>
</feature>
<protein>
    <submittedName>
        <fullName evidence="2">Uncharacterized protein</fullName>
    </submittedName>
</protein>
<evidence type="ECO:0000256" key="1">
    <source>
        <dbReference type="SAM" id="Phobius"/>
    </source>
</evidence>
<proteinExistence type="predicted"/>
<dbReference type="AlphaFoldDB" id="A0A8J3QHH0"/>